<dbReference type="GO" id="GO:0016114">
    <property type="term" value="P:terpenoid biosynthetic process"/>
    <property type="evidence" value="ECO:0007669"/>
    <property type="project" value="UniProtKB-ARBA"/>
</dbReference>
<protein>
    <recommendedName>
        <fullName evidence="4">Farnesyl diphosphate synthase</fullName>
        <ecNumber evidence="3">2.5.1.10</ecNumber>
    </recommendedName>
    <alternativeName>
        <fullName evidence="10">(2E,6E)-farnesyl diphosphate synthase</fullName>
    </alternativeName>
    <alternativeName>
        <fullName evidence="9">Geranyltranstransferase</fullName>
    </alternativeName>
</protein>
<organism evidence="14 15">
    <name type="scientific">Bacillus swezeyi</name>
    <dbReference type="NCBI Taxonomy" id="1925020"/>
    <lineage>
        <taxon>Bacteria</taxon>
        <taxon>Bacillati</taxon>
        <taxon>Bacillota</taxon>
        <taxon>Bacilli</taxon>
        <taxon>Bacillales</taxon>
        <taxon>Bacillaceae</taxon>
        <taxon>Bacillus</taxon>
    </lineage>
</organism>
<comment type="catalytic activity">
    <reaction evidence="11">
        <text>isopentenyl diphosphate + (2E)-geranyl diphosphate = (2E,6E)-farnesyl diphosphate + diphosphate</text>
        <dbReference type="Rhea" id="RHEA:19361"/>
        <dbReference type="ChEBI" id="CHEBI:33019"/>
        <dbReference type="ChEBI" id="CHEBI:58057"/>
        <dbReference type="ChEBI" id="CHEBI:128769"/>
        <dbReference type="ChEBI" id="CHEBI:175763"/>
        <dbReference type="EC" id="2.5.1.10"/>
    </reaction>
</comment>
<evidence type="ECO:0000313" key="15">
    <source>
        <dbReference type="Proteomes" id="UP000187367"/>
    </source>
</evidence>
<evidence type="ECO:0000256" key="11">
    <source>
        <dbReference type="ARBA" id="ARBA00049399"/>
    </source>
</evidence>
<keyword evidence="5 12" id="KW-0808">Transferase</keyword>
<gene>
    <name evidence="14" type="ORF">BW143_19415</name>
</gene>
<dbReference type="Gene3D" id="1.10.600.10">
    <property type="entry name" value="Farnesyl Diphosphate Synthase"/>
    <property type="match status" value="1"/>
</dbReference>
<feature type="coiled-coil region" evidence="13">
    <location>
        <begin position="253"/>
        <end position="283"/>
    </location>
</feature>
<keyword evidence="15" id="KW-1185">Reference proteome</keyword>
<accession>A0A1R1RU56</accession>
<evidence type="ECO:0000256" key="9">
    <source>
        <dbReference type="ARBA" id="ARBA00032380"/>
    </source>
</evidence>
<evidence type="ECO:0000256" key="7">
    <source>
        <dbReference type="ARBA" id="ARBA00022842"/>
    </source>
</evidence>
<dbReference type="CDD" id="cd00685">
    <property type="entry name" value="Trans_IPPS_HT"/>
    <property type="match status" value="1"/>
</dbReference>
<evidence type="ECO:0000256" key="4">
    <source>
        <dbReference type="ARBA" id="ARBA00015100"/>
    </source>
</evidence>
<keyword evidence="6" id="KW-0479">Metal-binding</keyword>
<dbReference type="PANTHER" id="PTHR43281:SF1">
    <property type="entry name" value="FARNESYL DIPHOSPHATE SYNTHASE"/>
    <property type="match status" value="1"/>
</dbReference>
<dbReference type="EMBL" id="MTJL01000044">
    <property type="protein sequence ID" value="OMH99857.1"/>
    <property type="molecule type" value="Genomic_DNA"/>
</dbReference>
<accession>A0A1R1QAT4</accession>
<dbReference type="GO" id="GO:0004337">
    <property type="term" value="F:(2E,6E)-farnesyl diphosphate synthase activity"/>
    <property type="evidence" value="ECO:0007669"/>
    <property type="project" value="UniProtKB-EC"/>
</dbReference>
<evidence type="ECO:0000256" key="1">
    <source>
        <dbReference type="ARBA" id="ARBA00001946"/>
    </source>
</evidence>
<evidence type="ECO:0000256" key="5">
    <source>
        <dbReference type="ARBA" id="ARBA00022679"/>
    </source>
</evidence>
<dbReference type="GO" id="GO:0005737">
    <property type="term" value="C:cytoplasm"/>
    <property type="evidence" value="ECO:0007669"/>
    <property type="project" value="UniProtKB-ARBA"/>
</dbReference>
<dbReference type="RefSeq" id="WP_076761813.1">
    <property type="nucleotide sequence ID" value="NZ_JARMMH010000001.1"/>
</dbReference>
<evidence type="ECO:0000256" key="12">
    <source>
        <dbReference type="RuleBase" id="RU004466"/>
    </source>
</evidence>
<keyword evidence="7" id="KW-0460">Magnesium</keyword>
<dbReference type="Proteomes" id="UP000187367">
    <property type="component" value="Unassembled WGS sequence"/>
</dbReference>
<keyword evidence="13" id="KW-0175">Coiled coil</keyword>
<evidence type="ECO:0000256" key="2">
    <source>
        <dbReference type="ARBA" id="ARBA00006706"/>
    </source>
</evidence>
<dbReference type="Pfam" id="PF00348">
    <property type="entry name" value="polyprenyl_synt"/>
    <property type="match status" value="1"/>
</dbReference>
<dbReference type="AlphaFoldDB" id="A0A1R1RU56"/>
<dbReference type="OrthoDB" id="9805316at2"/>
<dbReference type="EC" id="2.5.1.10" evidence="3"/>
<comment type="similarity">
    <text evidence="2 12">Belongs to the FPP/GGPP synthase family.</text>
</comment>
<reference evidence="14 15" key="1">
    <citation type="submission" date="2017-01" db="EMBL/GenBank/DDBJ databases">
        <title>Bacillus phylogenomics.</title>
        <authorList>
            <person name="Dunlap C."/>
        </authorList>
    </citation>
    <scope>NUCLEOTIDE SEQUENCE [LARGE SCALE GENOMIC DNA]</scope>
    <source>
        <strain evidence="14 15">NRRL B-41282</strain>
    </source>
</reference>
<name>A0A1R1RU56_9BACI</name>
<dbReference type="InterPro" id="IPR008949">
    <property type="entry name" value="Isoprenoid_synthase_dom_sf"/>
</dbReference>
<dbReference type="InterPro" id="IPR053378">
    <property type="entry name" value="Prenyl_diphosphate_synthase"/>
</dbReference>
<evidence type="ECO:0000256" key="6">
    <source>
        <dbReference type="ARBA" id="ARBA00022723"/>
    </source>
</evidence>
<dbReference type="PANTHER" id="PTHR43281">
    <property type="entry name" value="FARNESYL DIPHOSPHATE SYNTHASE"/>
    <property type="match status" value="1"/>
</dbReference>
<dbReference type="NCBIfam" id="NF045485">
    <property type="entry name" value="FPPsyn"/>
    <property type="match status" value="1"/>
</dbReference>
<dbReference type="SUPFAM" id="SSF48576">
    <property type="entry name" value="Terpenoid synthases"/>
    <property type="match status" value="1"/>
</dbReference>
<evidence type="ECO:0000256" key="10">
    <source>
        <dbReference type="ARBA" id="ARBA00032873"/>
    </source>
</evidence>
<keyword evidence="8" id="KW-0414">Isoprene biosynthesis</keyword>
<comment type="cofactor">
    <cofactor evidence="1">
        <name>Mg(2+)</name>
        <dbReference type="ChEBI" id="CHEBI:18420"/>
    </cofactor>
</comment>
<proteinExistence type="inferred from homology"/>
<dbReference type="SFLD" id="SFLDS00005">
    <property type="entry name" value="Isoprenoid_Synthase_Type_I"/>
    <property type="match status" value="1"/>
</dbReference>
<dbReference type="GO" id="GO:0046872">
    <property type="term" value="F:metal ion binding"/>
    <property type="evidence" value="ECO:0007669"/>
    <property type="project" value="UniProtKB-KW"/>
</dbReference>
<evidence type="ECO:0000313" key="14">
    <source>
        <dbReference type="EMBL" id="OMH99857.1"/>
    </source>
</evidence>
<dbReference type="SFLD" id="SFLDG01017">
    <property type="entry name" value="Polyprenyl_Transferase_Like"/>
    <property type="match status" value="1"/>
</dbReference>
<evidence type="ECO:0000256" key="8">
    <source>
        <dbReference type="ARBA" id="ARBA00023229"/>
    </source>
</evidence>
<evidence type="ECO:0000256" key="3">
    <source>
        <dbReference type="ARBA" id="ARBA00012439"/>
    </source>
</evidence>
<dbReference type="InterPro" id="IPR033749">
    <property type="entry name" value="Polyprenyl_synt_CS"/>
</dbReference>
<comment type="caution">
    <text evidence="14">The sequence shown here is derived from an EMBL/GenBank/DDBJ whole genome shotgun (WGS) entry which is preliminary data.</text>
</comment>
<dbReference type="FunFam" id="1.10.600.10:FF:000001">
    <property type="entry name" value="Geranylgeranyl diphosphate synthase"/>
    <property type="match status" value="1"/>
</dbReference>
<dbReference type="PROSITE" id="PS00723">
    <property type="entry name" value="POLYPRENYL_SYNTHASE_1"/>
    <property type="match status" value="1"/>
</dbReference>
<dbReference type="InterPro" id="IPR000092">
    <property type="entry name" value="Polyprenyl_synt"/>
</dbReference>
<sequence length="296" mass="32902">MRVKLDGFLKTRKALIEERLPLYIQDLQAPSTLKQSMLYSLEAGGKRLRPILVLALLHAYGKKEENGIPVGCAVEMIHTYSLIHDDLPCMDDDDLRRGKPTNHKMFGEATAVLAGDALLTESFKLITSHMPAEVPAEKRLRLVNELISAAGAEGMVGGQILDMEAESRSISLQELQSIHEGKTAKLLSFSVIAGAVLADAPEEEIEKLREFSHHIGIGFQIRDDMLDLEGSEDKIGKRIGSDTTNEKSTYPAILSLEGAKQKLDEHIEQAKQLISELSLEKELLYEFCDMIARRDH</sequence>
<dbReference type="PROSITE" id="PS00444">
    <property type="entry name" value="POLYPRENYL_SYNTHASE_2"/>
    <property type="match status" value="1"/>
</dbReference>
<evidence type="ECO:0000256" key="13">
    <source>
        <dbReference type="SAM" id="Coils"/>
    </source>
</evidence>